<dbReference type="EMBL" id="JANBPK010000340">
    <property type="protein sequence ID" value="KAJ2935766.1"/>
    <property type="molecule type" value="Genomic_DNA"/>
</dbReference>
<evidence type="ECO:0000313" key="2">
    <source>
        <dbReference type="Proteomes" id="UP001140091"/>
    </source>
</evidence>
<feature type="non-terminal residue" evidence="1">
    <location>
        <position position="1"/>
    </location>
</feature>
<comment type="caution">
    <text evidence="1">The sequence shown here is derived from an EMBL/GenBank/DDBJ whole genome shotgun (WGS) entry which is preliminary data.</text>
</comment>
<dbReference type="OrthoDB" id="2840728at2759"/>
<reference evidence="1" key="1">
    <citation type="submission" date="2022-06" db="EMBL/GenBank/DDBJ databases">
        <title>Genome Sequence of Candolleomyces eurysporus.</title>
        <authorList>
            <person name="Buettner E."/>
        </authorList>
    </citation>
    <scope>NUCLEOTIDE SEQUENCE</scope>
    <source>
        <strain evidence="1">VTCC 930004</strain>
    </source>
</reference>
<organism evidence="1 2">
    <name type="scientific">Candolleomyces eurysporus</name>
    <dbReference type="NCBI Taxonomy" id="2828524"/>
    <lineage>
        <taxon>Eukaryota</taxon>
        <taxon>Fungi</taxon>
        <taxon>Dikarya</taxon>
        <taxon>Basidiomycota</taxon>
        <taxon>Agaricomycotina</taxon>
        <taxon>Agaricomycetes</taxon>
        <taxon>Agaricomycetidae</taxon>
        <taxon>Agaricales</taxon>
        <taxon>Agaricineae</taxon>
        <taxon>Psathyrellaceae</taxon>
        <taxon>Candolleomyces</taxon>
    </lineage>
</organism>
<dbReference type="AlphaFoldDB" id="A0A9W8MM60"/>
<accession>A0A9W8MM60</accession>
<gene>
    <name evidence="1" type="ORF">H1R20_g1329</name>
</gene>
<evidence type="ECO:0000313" key="1">
    <source>
        <dbReference type="EMBL" id="KAJ2935766.1"/>
    </source>
</evidence>
<name>A0A9W8MM60_9AGAR</name>
<proteinExistence type="predicted"/>
<protein>
    <submittedName>
        <fullName evidence="1">Uncharacterized protein</fullName>
    </submittedName>
</protein>
<dbReference type="Proteomes" id="UP001140091">
    <property type="component" value="Unassembled WGS sequence"/>
</dbReference>
<sequence length="90" mass="10058">MSNGSCMRFNNATQRIFGETIRSNVLVWETNDREKPWSAEARLVGNGGNDLLLAVGRASARKKQEAKDMAAKSGFEWLRAEYPLVNLSNI</sequence>
<keyword evidence="2" id="KW-1185">Reference proteome</keyword>